<comment type="caution">
    <text evidence="2">The sequence shown here is derived from an EMBL/GenBank/DDBJ whole genome shotgun (WGS) entry which is preliminary data.</text>
</comment>
<sequence>MSRMRLGRGKDVAWFSGISRQFLGHGVQAMSRMLQGHILIFTYFYVVSGMVGTQAMSRMHHGHGNVREASGLLTGMQPDFQAFVVVSRTLCVGHVQDVAVMQSNFQAFLGYVQNAAGTHPDFHVFLRNVIDTMYRQCSACVGATAWMQPDFRASAGSFWDTVCRPRPGCGRDAAMFGMLPGHVRLHPCHGSNVSWAWLAHRDTETTSKYLKIRLRLGHGLNTVPKNCRKMPENQAAPLRGHDLTRIWHVHRVTETAQNAWERAWAPNMAWTPCFFCLVDNLLASLTWPGSVPNIACIPYPQTA</sequence>
<evidence type="ECO:0000313" key="3">
    <source>
        <dbReference type="Proteomes" id="UP000594638"/>
    </source>
</evidence>
<reference evidence="2 3" key="1">
    <citation type="submission" date="2019-12" db="EMBL/GenBank/DDBJ databases">
        <authorList>
            <person name="Alioto T."/>
            <person name="Alioto T."/>
            <person name="Gomez Garrido J."/>
        </authorList>
    </citation>
    <scope>NUCLEOTIDE SEQUENCE [LARGE SCALE GENOMIC DNA]</scope>
</reference>
<proteinExistence type="predicted"/>
<dbReference type="Gramene" id="OE9A066377T1">
    <property type="protein sequence ID" value="OE9A066377C1"/>
    <property type="gene ID" value="OE9A066377"/>
</dbReference>
<dbReference type="Proteomes" id="UP000594638">
    <property type="component" value="Unassembled WGS sequence"/>
</dbReference>
<dbReference type="EMBL" id="CACTIH010000130">
    <property type="protein sequence ID" value="CAA2954912.1"/>
    <property type="molecule type" value="Genomic_DNA"/>
</dbReference>
<gene>
    <name evidence="2" type="ORF">OLEA9_A066377</name>
</gene>
<protein>
    <submittedName>
        <fullName evidence="2">Uncharacterized protein</fullName>
    </submittedName>
</protein>
<organism evidence="2 3">
    <name type="scientific">Olea europaea subsp. europaea</name>
    <dbReference type="NCBI Taxonomy" id="158383"/>
    <lineage>
        <taxon>Eukaryota</taxon>
        <taxon>Viridiplantae</taxon>
        <taxon>Streptophyta</taxon>
        <taxon>Embryophyta</taxon>
        <taxon>Tracheophyta</taxon>
        <taxon>Spermatophyta</taxon>
        <taxon>Magnoliopsida</taxon>
        <taxon>eudicotyledons</taxon>
        <taxon>Gunneridae</taxon>
        <taxon>Pentapetalae</taxon>
        <taxon>asterids</taxon>
        <taxon>lamiids</taxon>
        <taxon>Lamiales</taxon>
        <taxon>Oleaceae</taxon>
        <taxon>Oleeae</taxon>
        <taxon>Olea</taxon>
    </lineage>
</organism>
<name>A0A8S0PTV0_OLEEU</name>
<accession>A0A8S0PTV0</accession>
<evidence type="ECO:0000313" key="2">
    <source>
        <dbReference type="EMBL" id="CAA2954912.1"/>
    </source>
</evidence>
<dbReference type="AlphaFoldDB" id="A0A8S0PTV0"/>
<keyword evidence="3" id="KW-1185">Reference proteome</keyword>
<feature type="transmembrane region" description="Helical" evidence="1">
    <location>
        <begin position="38"/>
        <end position="57"/>
    </location>
</feature>
<keyword evidence="1" id="KW-0472">Membrane</keyword>
<evidence type="ECO:0000256" key="1">
    <source>
        <dbReference type="SAM" id="Phobius"/>
    </source>
</evidence>
<keyword evidence="1" id="KW-0812">Transmembrane</keyword>
<keyword evidence="1" id="KW-1133">Transmembrane helix</keyword>